<sequence length="201" mass="21161">MFTGIVEELGEIVAREDLADAARFTVRGPVVTTDAKHGDSIAVNGVCLTVVDVVDTDSFTADVMQETLNRSSLENLAAGSRVNLERAAAVNSRLGGHIVQGHVDGTGSVLSRTPSENWTVVRISLPASIARYVVEKGSITVDGVSLTVSALGGEPGDEWFEISLIPTTLSLTTLGGAEPGTTVNLEVDVIAKYVERLQNAR</sequence>
<protein>
    <recommendedName>
        <fullName evidence="5 9">Riboflavin synthase</fullName>
        <ecNumber evidence="4 9">2.5.1.9</ecNumber>
    </recommendedName>
</protein>
<dbReference type="InterPro" id="IPR026017">
    <property type="entry name" value="Lumazine-bd_dom"/>
</dbReference>
<keyword evidence="6" id="KW-0686">Riboflavin biosynthesis</keyword>
<dbReference type="NCBIfam" id="NF009566">
    <property type="entry name" value="PRK13020.1"/>
    <property type="match status" value="1"/>
</dbReference>
<evidence type="ECO:0000313" key="13">
    <source>
        <dbReference type="Proteomes" id="UP001336020"/>
    </source>
</evidence>
<organism evidence="12 13">
    <name type="scientific">Rhodococcus artemisiae</name>
    <dbReference type="NCBI Taxonomy" id="714159"/>
    <lineage>
        <taxon>Bacteria</taxon>
        <taxon>Bacillati</taxon>
        <taxon>Actinomycetota</taxon>
        <taxon>Actinomycetes</taxon>
        <taxon>Mycobacteriales</taxon>
        <taxon>Nocardiaceae</taxon>
        <taxon>Rhodococcus</taxon>
    </lineage>
</organism>
<dbReference type="PANTHER" id="PTHR21098">
    <property type="entry name" value="RIBOFLAVIN SYNTHASE ALPHA CHAIN"/>
    <property type="match status" value="1"/>
</dbReference>
<evidence type="ECO:0000256" key="6">
    <source>
        <dbReference type="ARBA" id="ARBA00022619"/>
    </source>
</evidence>
<evidence type="ECO:0000256" key="8">
    <source>
        <dbReference type="ARBA" id="ARBA00022737"/>
    </source>
</evidence>
<evidence type="ECO:0000256" key="3">
    <source>
        <dbReference type="ARBA" id="ARBA00004887"/>
    </source>
</evidence>
<proteinExistence type="predicted"/>
<comment type="pathway">
    <text evidence="3">Cofactor biosynthesis; riboflavin biosynthesis; riboflavin from 2-hydroxy-3-oxobutyl phosphate and 5-amino-6-(D-ribitylamino)uracil: step 2/2.</text>
</comment>
<dbReference type="GO" id="GO:0004746">
    <property type="term" value="F:riboflavin synthase activity"/>
    <property type="evidence" value="ECO:0007669"/>
    <property type="project" value="UniProtKB-EC"/>
</dbReference>
<dbReference type="SUPFAM" id="SSF63380">
    <property type="entry name" value="Riboflavin synthase domain-like"/>
    <property type="match status" value="2"/>
</dbReference>
<reference evidence="12 13" key="1">
    <citation type="submission" date="2023-07" db="EMBL/GenBank/DDBJ databases">
        <authorList>
            <person name="Girao M."/>
            <person name="Carvalho M.F."/>
        </authorList>
    </citation>
    <scope>NUCLEOTIDE SEQUENCE [LARGE SCALE GENOMIC DNA]</scope>
    <source>
        <strain evidence="12 13">YIM65754</strain>
    </source>
</reference>
<keyword evidence="8" id="KW-0677">Repeat</keyword>
<evidence type="ECO:0000256" key="5">
    <source>
        <dbReference type="ARBA" id="ARBA00013950"/>
    </source>
</evidence>
<keyword evidence="13" id="KW-1185">Reference proteome</keyword>
<dbReference type="EC" id="2.5.1.9" evidence="4 9"/>
<dbReference type="InterPro" id="IPR023366">
    <property type="entry name" value="ATP_synth_asu-like_sf"/>
</dbReference>
<accession>A0ABU7L3P4</accession>
<name>A0ABU7L3P4_9NOCA</name>
<evidence type="ECO:0000259" key="11">
    <source>
        <dbReference type="PROSITE" id="PS51177"/>
    </source>
</evidence>
<dbReference type="InterPro" id="IPR017938">
    <property type="entry name" value="Riboflavin_synthase-like_b-brl"/>
</dbReference>
<keyword evidence="7 12" id="KW-0808">Transferase</keyword>
<comment type="catalytic activity">
    <reaction evidence="1">
        <text>2 6,7-dimethyl-8-(1-D-ribityl)lumazine + H(+) = 5-amino-6-(D-ribitylamino)uracil + riboflavin</text>
        <dbReference type="Rhea" id="RHEA:20772"/>
        <dbReference type="ChEBI" id="CHEBI:15378"/>
        <dbReference type="ChEBI" id="CHEBI:15934"/>
        <dbReference type="ChEBI" id="CHEBI:57986"/>
        <dbReference type="ChEBI" id="CHEBI:58201"/>
        <dbReference type="EC" id="2.5.1.9"/>
    </reaction>
</comment>
<evidence type="ECO:0000256" key="10">
    <source>
        <dbReference type="PROSITE-ProRule" id="PRU00524"/>
    </source>
</evidence>
<dbReference type="InterPro" id="IPR001783">
    <property type="entry name" value="Lumazine-bd"/>
</dbReference>
<comment type="caution">
    <text evidence="12">The sequence shown here is derived from an EMBL/GenBank/DDBJ whole genome shotgun (WGS) entry which is preliminary data.</text>
</comment>
<feature type="domain" description="Lumazine-binding" evidence="11">
    <location>
        <begin position="1"/>
        <end position="97"/>
    </location>
</feature>
<feature type="repeat" description="Lumazine-binding" evidence="10">
    <location>
        <begin position="98"/>
        <end position="198"/>
    </location>
</feature>
<dbReference type="NCBIfam" id="TIGR00187">
    <property type="entry name" value="ribE"/>
    <property type="match status" value="1"/>
</dbReference>
<dbReference type="CDD" id="cd00402">
    <property type="entry name" value="Riboflavin_synthase_like"/>
    <property type="match status" value="1"/>
</dbReference>
<evidence type="ECO:0000256" key="9">
    <source>
        <dbReference type="NCBIfam" id="TIGR00187"/>
    </source>
</evidence>
<dbReference type="EMBL" id="JAUTXY010000001">
    <property type="protein sequence ID" value="MEE2056170.1"/>
    <property type="molecule type" value="Genomic_DNA"/>
</dbReference>
<dbReference type="PANTHER" id="PTHR21098:SF12">
    <property type="entry name" value="RIBOFLAVIN SYNTHASE"/>
    <property type="match status" value="1"/>
</dbReference>
<evidence type="ECO:0000256" key="2">
    <source>
        <dbReference type="ARBA" id="ARBA00002803"/>
    </source>
</evidence>
<dbReference type="Pfam" id="PF00677">
    <property type="entry name" value="Lum_binding"/>
    <property type="match status" value="2"/>
</dbReference>
<dbReference type="Gene3D" id="2.40.30.20">
    <property type="match status" value="2"/>
</dbReference>
<dbReference type="PROSITE" id="PS51177">
    <property type="entry name" value="LUMAZINE_BIND"/>
    <property type="match status" value="2"/>
</dbReference>
<evidence type="ECO:0000256" key="7">
    <source>
        <dbReference type="ARBA" id="ARBA00022679"/>
    </source>
</evidence>
<gene>
    <name evidence="12" type="ORF">Q7514_01335</name>
</gene>
<dbReference type="PIRSF" id="PIRSF000498">
    <property type="entry name" value="Riboflavin_syn_A"/>
    <property type="match status" value="1"/>
</dbReference>
<dbReference type="Proteomes" id="UP001336020">
    <property type="component" value="Unassembled WGS sequence"/>
</dbReference>
<evidence type="ECO:0000256" key="1">
    <source>
        <dbReference type="ARBA" id="ARBA00000968"/>
    </source>
</evidence>
<comment type="function">
    <text evidence="2">Catalyzes the dismutation of two molecules of 6,7-dimethyl-8-ribityllumazine, resulting in the formation of riboflavin and 5-amino-6-(D-ribitylamino)uracil.</text>
</comment>
<dbReference type="NCBIfam" id="NF006767">
    <property type="entry name" value="PRK09289.1"/>
    <property type="match status" value="1"/>
</dbReference>
<feature type="domain" description="Lumazine-binding" evidence="11">
    <location>
        <begin position="98"/>
        <end position="198"/>
    </location>
</feature>
<feature type="repeat" description="Lumazine-binding" evidence="10">
    <location>
        <begin position="1"/>
        <end position="97"/>
    </location>
</feature>
<evidence type="ECO:0000256" key="4">
    <source>
        <dbReference type="ARBA" id="ARBA00012827"/>
    </source>
</evidence>
<dbReference type="RefSeq" id="WP_330131472.1">
    <property type="nucleotide sequence ID" value="NZ_JAUTXY010000001.1"/>
</dbReference>
<evidence type="ECO:0000313" key="12">
    <source>
        <dbReference type="EMBL" id="MEE2056170.1"/>
    </source>
</evidence>